<protein>
    <submittedName>
        <fullName evidence="2">Uncharacterized protein</fullName>
    </submittedName>
</protein>
<name>A0AC58IYF5_DANRE</name>
<evidence type="ECO:0000313" key="2">
    <source>
        <dbReference type="RefSeq" id="XP_073799251.1"/>
    </source>
</evidence>
<evidence type="ECO:0000313" key="1">
    <source>
        <dbReference type="Proteomes" id="UP000000437"/>
    </source>
</evidence>
<dbReference type="RefSeq" id="XP_073799251.1">
    <property type="nucleotide sequence ID" value="XM_073943150.1"/>
</dbReference>
<keyword evidence="1" id="KW-1185">Reference proteome</keyword>
<proteinExistence type="predicted"/>
<dbReference type="Proteomes" id="UP000000437">
    <property type="component" value="Chromosome 25"/>
</dbReference>
<organism evidence="1 2">
    <name type="scientific">Danio rerio</name>
    <name type="common">Zebrafish</name>
    <name type="synonym">Brachydanio rerio</name>
    <dbReference type="NCBI Taxonomy" id="7955"/>
    <lineage>
        <taxon>Eukaryota</taxon>
        <taxon>Metazoa</taxon>
        <taxon>Chordata</taxon>
        <taxon>Craniata</taxon>
        <taxon>Vertebrata</taxon>
        <taxon>Euteleostomi</taxon>
        <taxon>Actinopterygii</taxon>
        <taxon>Neopterygii</taxon>
        <taxon>Teleostei</taxon>
        <taxon>Ostariophysi</taxon>
        <taxon>Cypriniformes</taxon>
        <taxon>Danionidae</taxon>
        <taxon>Danioninae</taxon>
        <taxon>Danio</taxon>
    </lineage>
</organism>
<reference evidence="2" key="1">
    <citation type="submission" date="2025-08" db="UniProtKB">
        <authorList>
            <consortium name="RefSeq"/>
        </authorList>
    </citation>
    <scope>IDENTIFICATION</scope>
    <source>
        <strain evidence="2">Tuebingen</strain>
        <tissue evidence="2">Fibroblasts and whole tissue</tissue>
    </source>
</reference>
<gene>
    <name evidence="2" type="primary">LOC141380961</name>
</gene>
<accession>A0AC58IYF5</accession>
<sequence>MEIPQRMFSKTIFRSAQTSPELLVNTKKLDVALCTTTARRFLARLDDDDLLSVQRILQHHSKDDLRKACLEGTLWPFILQDVLTKHKEKCPWKHDNTPCVMCLIQENLGYQHSHLLSGTLLIHREADEASFSRWIHETCTSTILFRNLVYLKAKFGVFVELSGALQPRLRSKQFRNNPTQLKEATTWSLPAIELTACWNKEVVCFTYQQALWILPIAYILLIHNKICDLLSSLLLITASSGVCYESDAYDLSTEFLRAISHLAATHADYFGIARTLEGLLVAETLAMEEKWQNTTLRNSISAELEASGYYYYGGSIESVLEAASTPLRNKLAGLIKIPGHSLIDIEATAAKARERATVSTEVNYYAIQMTRNLSLEQLIKNHIIKHGKWPPVTFEEGAPRILTEAHRLGWDPKAPTLARKFGAVSSDMYVYVTLEKILEMDYLSHYTQYLKDKTLSVMRNSTIAYYIENEARTLDWNETRLLLVHLLHSEEELNIRGYLQQYQHCSDEMEDVLNYLAVKLVPKEKELKVKGRPFGCKTYQDRYRGCVQEENVKHLLDQYYEDQAMTLDNLSLVKRLYSFWHLTSLYKDWKVLCINFDVSGWCGNFRHETVEPLCSDILDTAYGVKNFFRKTQLAYEQGFFYLPYSQGTYHWEGQQGGIEGLNQYTWMLTYIPQMRYALREFRLHYFVMAYGGDYKASLLIPPNQQDIDMADFRRRVVSTVAHAAKTQFGQNMKTLDSYGSEAYISFCKNASVCGIEMHQGV</sequence>